<dbReference type="InterPro" id="IPR006773">
    <property type="entry name" value="Rpn13/ADRM1"/>
</dbReference>
<dbReference type="InterPro" id="IPR032368">
    <property type="entry name" value="RPN13_DEUBAD"/>
</dbReference>
<proteinExistence type="inferred from homology"/>
<name>A0ABM0GNB7_SACKO</name>
<feature type="domain" description="DEUBAD" evidence="8">
    <location>
        <begin position="285"/>
        <end position="398"/>
    </location>
</feature>
<dbReference type="InterPro" id="IPR044867">
    <property type="entry name" value="DEUBAD_dom"/>
</dbReference>
<evidence type="ECO:0000259" key="8">
    <source>
        <dbReference type="PROSITE" id="PS51916"/>
    </source>
</evidence>
<dbReference type="Gene3D" id="1.10.2020.20">
    <property type="match status" value="1"/>
</dbReference>
<keyword evidence="6" id="KW-0539">Nucleus</keyword>
<evidence type="ECO:0000256" key="7">
    <source>
        <dbReference type="SAM" id="MobiDB-lite"/>
    </source>
</evidence>
<reference evidence="11" key="1">
    <citation type="submission" date="2025-08" db="UniProtKB">
        <authorList>
            <consortium name="RefSeq"/>
        </authorList>
    </citation>
    <scope>IDENTIFICATION</scope>
    <source>
        <tissue evidence="11">Testes</tissue>
    </source>
</reference>
<evidence type="ECO:0000259" key="9">
    <source>
        <dbReference type="PROSITE" id="PS51917"/>
    </source>
</evidence>
<feature type="region of interest" description="Disordered" evidence="7">
    <location>
        <begin position="114"/>
        <end position="157"/>
    </location>
</feature>
<feature type="compositionally biased region" description="Basic and acidic residues" evidence="7">
    <location>
        <begin position="114"/>
        <end position="123"/>
    </location>
</feature>
<evidence type="ECO:0000256" key="3">
    <source>
        <dbReference type="ARBA" id="ARBA00009216"/>
    </source>
</evidence>
<dbReference type="Gene3D" id="2.30.29.70">
    <property type="entry name" value="Proteasomal ubiquitin receptor Rpn13/ADRM1"/>
    <property type="match status" value="1"/>
</dbReference>
<feature type="compositionally biased region" description="Basic and acidic residues" evidence="7">
    <location>
        <begin position="391"/>
        <end position="404"/>
    </location>
</feature>
<evidence type="ECO:0000313" key="11">
    <source>
        <dbReference type="RefSeq" id="XP_002733743.1"/>
    </source>
</evidence>
<feature type="compositionally biased region" description="Low complexity" evidence="7">
    <location>
        <begin position="196"/>
        <end position="247"/>
    </location>
</feature>
<dbReference type="PROSITE" id="PS51917">
    <property type="entry name" value="PRU"/>
    <property type="match status" value="1"/>
</dbReference>
<keyword evidence="5" id="KW-0647">Proteasome</keyword>
<evidence type="ECO:0000256" key="5">
    <source>
        <dbReference type="ARBA" id="ARBA00022942"/>
    </source>
</evidence>
<feature type="compositionally biased region" description="Low complexity" evidence="7">
    <location>
        <begin position="134"/>
        <end position="145"/>
    </location>
</feature>
<gene>
    <name evidence="11" type="primary">LOC100374268</name>
</gene>
<dbReference type="Pfam" id="PF04683">
    <property type="entry name" value="Rpn13_ADRM1_Pru"/>
    <property type="match status" value="1"/>
</dbReference>
<keyword evidence="10" id="KW-1185">Reference proteome</keyword>
<evidence type="ECO:0000256" key="1">
    <source>
        <dbReference type="ARBA" id="ARBA00004123"/>
    </source>
</evidence>
<dbReference type="CDD" id="cd13314">
    <property type="entry name" value="PH_Rpn13"/>
    <property type="match status" value="1"/>
</dbReference>
<evidence type="ECO:0000256" key="4">
    <source>
        <dbReference type="ARBA" id="ARBA00022490"/>
    </source>
</evidence>
<accession>A0ABM0GNB7</accession>
<comment type="subcellular location">
    <subcellularLocation>
        <location evidence="2">Cytoplasm</location>
    </subcellularLocation>
    <subcellularLocation>
        <location evidence="1">Nucleus</location>
    </subcellularLocation>
</comment>
<dbReference type="InterPro" id="IPR044868">
    <property type="entry name" value="Rpn13/ADRM1_Pru"/>
</dbReference>
<protein>
    <submittedName>
        <fullName evidence="11">Proteasomal ubiquitin receptor ADRM1-like</fullName>
    </submittedName>
</protein>
<dbReference type="InterPro" id="IPR038633">
    <property type="entry name" value="Rpn13/ADRM1_Pru_sf"/>
</dbReference>
<dbReference type="Proteomes" id="UP000694865">
    <property type="component" value="Unplaced"/>
</dbReference>
<dbReference type="RefSeq" id="XP_002733743.1">
    <property type="nucleotide sequence ID" value="XM_002733697.2"/>
</dbReference>
<dbReference type="InterPro" id="IPR038108">
    <property type="entry name" value="RPN13_DEUBAD_sf"/>
</dbReference>
<dbReference type="PANTHER" id="PTHR12225:SF0">
    <property type="entry name" value="PROTEASOMAL UBIQUITIN RECEPTOR ADRM1"/>
    <property type="match status" value="1"/>
</dbReference>
<evidence type="ECO:0000256" key="6">
    <source>
        <dbReference type="ARBA" id="ARBA00023242"/>
    </source>
</evidence>
<organism evidence="10 11">
    <name type="scientific">Saccoglossus kowalevskii</name>
    <name type="common">Acorn worm</name>
    <dbReference type="NCBI Taxonomy" id="10224"/>
    <lineage>
        <taxon>Eukaryota</taxon>
        <taxon>Metazoa</taxon>
        <taxon>Hemichordata</taxon>
        <taxon>Enteropneusta</taxon>
        <taxon>Harrimaniidae</taxon>
        <taxon>Saccoglossus</taxon>
    </lineage>
</organism>
<keyword evidence="4" id="KW-0963">Cytoplasm</keyword>
<evidence type="ECO:0000313" key="10">
    <source>
        <dbReference type="Proteomes" id="UP000694865"/>
    </source>
</evidence>
<feature type="domain" description="Pru" evidence="9">
    <location>
        <begin position="16"/>
        <end position="129"/>
    </location>
</feature>
<comment type="similarity">
    <text evidence="3">Belongs to the ADRM1 family.</text>
</comment>
<dbReference type="Pfam" id="PF16550">
    <property type="entry name" value="RPN13_C"/>
    <property type="match status" value="1"/>
</dbReference>
<dbReference type="PROSITE" id="PS51916">
    <property type="entry name" value="DEUBAD"/>
    <property type="match status" value="1"/>
</dbReference>
<feature type="region of interest" description="Disordered" evidence="7">
    <location>
        <begin position="196"/>
        <end position="262"/>
    </location>
</feature>
<sequence>MASGALFGSAATGGRSGSKNLVEFRAGKMYLKGTTVTPDKRKGLLYIHQSDDSLVHFCWKDRTTGSVEDDLIIFPDDCEFKRVPQCTTGRVYILKFKSSSRKFFFWLQEPKTDKDEDNCEKVNEYLNNPPPPGTSSGSRSGGIPPELSALGGEGGLGMLGNMDQQQLMQLLGGGGLSALGGMGGLGGLGSLLSEGRASSAQSTSSSVPSRVQSSPGGQRPTSSSRTASGTGTASSGSGTTTSQSQQRPATAAAALPTQSPRQPIQLSELQNILGTMNIPANEGNQGHPSGTNIDLSQAISPEVMAPILSNPDIRQRLIQHLPEGESLPQDSQQLNSTLQSSQFKQAMSLFGAALQSGQLGPLMGQFGLNQGAVDAANKGDLEAFVGAMQSKDSKEQDKKKNSGKDDDDAMSLD</sequence>
<dbReference type="GeneID" id="100374268"/>
<dbReference type="PANTHER" id="PTHR12225">
    <property type="entry name" value="ADHESION REGULATING MOLECULE 1 110 KDA CELL MEMBRANE GLYCOPROTEIN"/>
    <property type="match status" value="1"/>
</dbReference>
<feature type="region of interest" description="Disordered" evidence="7">
    <location>
        <begin position="384"/>
        <end position="413"/>
    </location>
</feature>
<evidence type="ECO:0000256" key="2">
    <source>
        <dbReference type="ARBA" id="ARBA00004496"/>
    </source>
</evidence>